<evidence type="ECO:0000259" key="11">
    <source>
        <dbReference type="Pfam" id="PF00725"/>
    </source>
</evidence>
<dbReference type="OrthoDB" id="5389341at2"/>
<dbReference type="Gene3D" id="3.90.226.10">
    <property type="entry name" value="2-enoyl-CoA Hydratase, Chain A, domain 1"/>
    <property type="match status" value="1"/>
</dbReference>
<dbReference type="Pfam" id="PF00378">
    <property type="entry name" value="ECH_1"/>
    <property type="match status" value="1"/>
</dbReference>
<dbReference type="SUPFAM" id="SSF48179">
    <property type="entry name" value="6-phosphogluconate dehydrogenase C-terminal domain-like"/>
    <property type="match status" value="2"/>
</dbReference>
<dbReference type="EMBL" id="LNYT01000001">
    <property type="protein sequence ID" value="KTD52387.1"/>
    <property type="molecule type" value="Genomic_DNA"/>
</dbReference>
<dbReference type="GO" id="GO:0003857">
    <property type="term" value="F:(3S)-3-hydroxyacyl-CoA dehydrogenase (NAD+) activity"/>
    <property type="evidence" value="ECO:0007669"/>
    <property type="project" value="UniProtKB-EC"/>
</dbReference>
<evidence type="ECO:0000313" key="14">
    <source>
        <dbReference type="Proteomes" id="UP000054608"/>
    </source>
</evidence>
<name>A0A0W0Y778_9GAMM</name>
<evidence type="ECO:0000256" key="3">
    <source>
        <dbReference type="ARBA" id="ARBA00012076"/>
    </source>
</evidence>
<evidence type="ECO:0000256" key="10">
    <source>
        <dbReference type="RuleBase" id="RU003707"/>
    </source>
</evidence>
<dbReference type="Proteomes" id="UP000054608">
    <property type="component" value="Unassembled WGS sequence"/>
</dbReference>
<evidence type="ECO:0000256" key="6">
    <source>
        <dbReference type="ARBA" id="ARBA00023002"/>
    </source>
</evidence>
<proteinExistence type="inferred from homology"/>
<dbReference type="Pfam" id="PF00725">
    <property type="entry name" value="3HCDH"/>
    <property type="match status" value="1"/>
</dbReference>
<keyword evidence="7" id="KW-0520">NAD</keyword>
<evidence type="ECO:0000256" key="1">
    <source>
        <dbReference type="ARBA" id="ARBA00005005"/>
    </source>
</evidence>
<dbReference type="Gene3D" id="3.40.50.720">
    <property type="entry name" value="NAD(P)-binding Rossmann-like Domain"/>
    <property type="match status" value="1"/>
</dbReference>
<feature type="domain" description="3-hydroxyacyl-CoA dehydrogenase C-terminal" evidence="11">
    <location>
        <begin position="195"/>
        <end position="294"/>
    </location>
</feature>
<dbReference type="PANTHER" id="PTHR48075">
    <property type="entry name" value="3-HYDROXYACYL-COA DEHYDROGENASE FAMILY PROTEIN"/>
    <property type="match status" value="1"/>
</dbReference>
<organism evidence="13 14">
    <name type="scientific">Legionella rubrilucens</name>
    <dbReference type="NCBI Taxonomy" id="458"/>
    <lineage>
        <taxon>Bacteria</taxon>
        <taxon>Pseudomonadati</taxon>
        <taxon>Pseudomonadota</taxon>
        <taxon>Gammaproteobacteria</taxon>
        <taxon>Legionellales</taxon>
        <taxon>Legionellaceae</taxon>
        <taxon>Legionella</taxon>
    </lineage>
</organism>
<dbReference type="InterPro" id="IPR036291">
    <property type="entry name" value="NAD(P)-bd_dom_sf"/>
</dbReference>
<dbReference type="GO" id="GO:0004300">
    <property type="term" value="F:enoyl-CoA hydratase activity"/>
    <property type="evidence" value="ECO:0007669"/>
    <property type="project" value="UniProtKB-EC"/>
</dbReference>
<dbReference type="EC" id="4.2.1.17" evidence="3"/>
<keyword evidence="5" id="KW-0442">Lipid degradation</keyword>
<dbReference type="PROSITE" id="PS00166">
    <property type="entry name" value="ENOYL_COA_HYDRATASE"/>
    <property type="match status" value="1"/>
</dbReference>
<dbReference type="PATRIC" id="fig|458.5.peg.20"/>
<comment type="similarity">
    <text evidence="2">In the N-terminal section; belongs to the enoyl-CoA hydratase/isomerase family.</text>
</comment>
<comment type="catalytic activity">
    <reaction evidence="9">
        <text>a (3S)-3-hydroxyacyl-CoA + NAD(+) = a 3-oxoacyl-CoA + NADH + H(+)</text>
        <dbReference type="Rhea" id="RHEA:22432"/>
        <dbReference type="ChEBI" id="CHEBI:15378"/>
        <dbReference type="ChEBI" id="CHEBI:57318"/>
        <dbReference type="ChEBI" id="CHEBI:57540"/>
        <dbReference type="ChEBI" id="CHEBI:57945"/>
        <dbReference type="ChEBI" id="CHEBI:90726"/>
        <dbReference type="EC" id="1.1.1.35"/>
    </reaction>
</comment>
<dbReference type="AlphaFoldDB" id="A0A0W0Y778"/>
<sequence length="789" mass="86744">MQGHFFIKKIAVLGAGVMGAQIAAHCVNAGIETLLFDLAPQEGSKNSIVDKSIGNLAKLKPTPLATPQTASLLEAKNYEENLSDLGECDLIIEAIAERMDWKADLYKRITPFLKEDTILVSNTSGLSINALADVLPENYRHHFCGVHFFNPPRYMHLAELIPASATSPQLLNELETWLTSQLGKGVVIAKDTPNFIANRIGVFSLLATLHHAEAMGMGLDEVDALTGALVGRPKSATFRTMDVVGLDTMAHVVRTMEEQLGNDPWHACFKLPDWLTQLIKEGHLGQKTGQGIYRKNGKTIEVYDIDSKHYRVAGGEISDEVKTIMKNPDARQRLSALMGSKDKQAQFLSACFRDLFHYCAYHLAAIADTARDVDLAIRWGFGWQSGPFETWQSAGVADMLSFIQEGIRSHQSLSTAALPQWLNDETQFYTAAGAFSPQSGQYKKPSSLPVYQRQYFKDTVIFEKSQEPLQIIYENDGVTMAHLKDDVAMLSFKSKANTIGQDVLDGLQEAIAKAEKQCRGLIIYQNDVNNFSSGADLRGVANLIQTNRMDALDKMVHQFQQTALQLKYSSIPTIAALRGRALGGGCELMMHCDAVIAAFESYPGLVEVGVGLIPAGGGCKEMALRAAKQAGDADLLLFIQPYFQQIATAFVAGSAPEALQRGYLKAKDNWVMHHNEVLYAALAKINEMQALNYQPPLKSLIKVAGREGHARLRAGLVNWLEGGFISQHDYFLADKLAEVICGGHVDEGTLVDETWLLNREREAFLALAATPLTQARIAHLLETGKPLRN</sequence>
<evidence type="ECO:0000256" key="7">
    <source>
        <dbReference type="ARBA" id="ARBA00023027"/>
    </source>
</evidence>
<dbReference type="RefSeq" id="WP_058530165.1">
    <property type="nucleotide sequence ID" value="NZ_CAAAIN010000003.1"/>
</dbReference>
<dbReference type="STRING" id="458.Lrub_0019"/>
<comment type="caution">
    <text evidence="13">The sequence shown here is derived from an EMBL/GenBank/DDBJ whole genome shotgun (WGS) entry which is preliminary data.</text>
</comment>
<keyword evidence="6" id="KW-0560">Oxidoreductase</keyword>
<dbReference type="InterPro" id="IPR029045">
    <property type="entry name" value="ClpP/crotonase-like_dom_sf"/>
</dbReference>
<dbReference type="PANTHER" id="PTHR48075:SF7">
    <property type="entry name" value="3-HYDROXYACYL-COA DEHYDROGENASE-RELATED"/>
    <property type="match status" value="1"/>
</dbReference>
<evidence type="ECO:0000256" key="4">
    <source>
        <dbReference type="ARBA" id="ARBA00022832"/>
    </source>
</evidence>
<dbReference type="InterPro" id="IPR006108">
    <property type="entry name" value="3HC_DH_C"/>
</dbReference>
<gene>
    <name evidence="13" type="primary">fadB</name>
    <name evidence="13" type="ORF">Lrub_0019</name>
</gene>
<dbReference type="SUPFAM" id="SSF51735">
    <property type="entry name" value="NAD(P)-binding Rossmann-fold domains"/>
    <property type="match status" value="1"/>
</dbReference>
<evidence type="ECO:0000256" key="2">
    <source>
        <dbReference type="ARBA" id="ARBA00008750"/>
    </source>
</evidence>
<dbReference type="InterPro" id="IPR001753">
    <property type="entry name" value="Enoyl-CoA_hydra/iso"/>
</dbReference>
<dbReference type="InterPro" id="IPR006176">
    <property type="entry name" value="3-OHacyl-CoA_DH_NAD-bd"/>
</dbReference>
<comment type="similarity">
    <text evidence="10">Belongs to the enoyl-CoA hydratase/isomerase family.</text>
</comment>
<dbReference type="SUPFAM" id="SSF52096">
    <property type="entry name" value="ClpP/crotonase"/>
    <property type="match status" value="1"/>
</dbReference>
<feature type="domain" description="3-hydroxyacyl-CoA dehydrogenase NAD binding" evidence="12">
    <location>
        <begin position="9"/>
        <end position="192"/>
    </location>
</feature>
<dbReference type="UniPathway" id="UPA00659"/>
<dbReference type="InterPro" id="IPR018376">
    <property type="entry name" value="Enoyl-CoA_hyd/isom_CS"/>
</dbReference>
<keyword evidence="8" id="KW-0443">Lipid metabolism</keyword>
<evidence type="ECO:0000313" key="13">
    <source>
        <dbReference type="EMBL" id="KTD52387.1"/>
    </source>
</evidence>
<keyword evidence="4" id="KW-0276">Fatty acid metabolism</keyword>
<dbReference type="Pfam" id="PF02737">
    <property type="entry name" value="3HCDH_N"/>
    <property type="match status" value="1"/>
</dbReference>
<reference evidence="13 14" key="1">
    <citation type="submission" date="2015-11" db="EMBL/GenBank/DDBJ databases">
        <title>Genomic analysis of 38 Legionella species identifies large and diverse effector repertoires.</title>
        <authorList>
            <person name="Burstein D."/>
            <person name="Amaro F."/>
            <person name="Zusman T."/>
            <person name="Lifshitz Z."/>
            <person name="Cohen O."/>
            <person name="Gilbert J.A."/>
            <person name="Pupko T."/>
            <person name="Shuman H.A."/>
            <person name="Segal G."/>
        </authorList>
    </citation>
    <scope>NUCLEOTIDE SEQUENCE [LARGE SCALE GENOMIC DNA]</scope>
    <source>
        <strain evidence="13 14">WA-270A-C2</strain>
    </source>
</reference>
<evidence type="ECO:0000256" key="9">
    <source>
        <dbReference type="ARBA" id="ARBA00049556"/>
    </source>
</evidence>
<accession>A0A0W0Y778</accession>
<keyword evidence="14" id="KW-1185">Reference proteome</keyword>
<dbReference type="GO" id="GO:0006635">
    <property type="term" value="P:fatty acid beta-oxidation"/>
    <property type="evidence" value="ECO:0007669"/>
    <property type="project" value="UniProtKB-UniPathway"/>
</dbReference>
<evidence type="ECO:0000256" key="8">
    <source>
        <dbReference type="ARBA" id="ARBA00023098"/>
    </source>
</evidence>
<evidence type="ECO:0000256" key="5">
    <source>
        <dbReference type="ARBA" id="ARBA00022963"/>
    </source>
</evidence>
<dbReference type="InterPro" id="IPR008927">
    <property type="entry name" value="6-PGluconate_DH-like_C_sf"/>
</dbReference>
<dbReference type="CDD" id="cd06558">
    <property type="entry name" value="crotonase-like"/>
    <property type="match status" value="1"/>
</dbReference>
<comment type="pathway">
    <text evidence="1">Lipid metabolism; fatty acid beta-oxidation.</text>
</comment>
<protein>
    <recommendedName>
        <fullName evidence="3">enoyl-CoA hydratase</fullName>
        <ecNumber evidence="3">4.2.1.17</ecNumber>
    </recommendedName>
</protein>
<dbReference type="GO" id="GO:0070403">
    <property type="term" value="F:NAD+ binding"/>
    <property type="evidence" value="ECO:0007669"/>
    <property type="project" value="InterPro"/>
</dbReference>
<evidence type="ECO:0000259" key="12">
    <source>
        <dbReference type="Pfam" id="PF02737"/>
    </source>
</evidence>
<dbReference type="Gene3D" id="1.10.1040.50">
    <property type="match status" value="1"/>
</dbReference>